<name>A0A016VSM4_9BILA</name>
<dbReference type="Proteomes" id="UP000024635">
    <property type="component" value="Unassembled WGS sequence"/>
</dbReference>
<comment type="caution">
    <text evidence="1">The sequence shown here is derived from an EMBL/GenBank/DDBJ whole genome shotgun (WGS) entry which is preliminary data.</text>
</comment>
<keyword evidence="2" id="KW-1185">Reference proteome</keyword>
<gene>
    <name evidence="1" type="primary">Acey_s0005.g2707</name>
    <name evidence="1" type="ORF">Y032_0005g2707</name>
</gene>
<evidence type="ECO:0000313" key="1">
    <source>
        <dbReference type="EMBL" id="EYC30544.1"/>
    </source>
</evidence>
<dbReference type="AlphaFoldDB" id="A0A016VSM4"/>
<accession>A0A016VSM4</accession>
<organism evidence="1 2">
    <name type="scientific">Ancylostoma ceylanicum</name>
    <dbReference type="NCBI Taxonomy" id="53326"/>
    <lineage>
        <taxon>Eukaryota</taxon>
        <taxon>Metazoa</taxon>
        <taxon>Ecdysozoa</taxon>
        <taxon>Nematoda</taxon>
        <taxon>Chromadorea</taxon>
        <taxon>Rhabditida</taxon>
        <taxon>Rhabditina</taxon>
        <taxon>Rhabditomorpha</taxon>
        <taxon>Strongyloidea</taxon>
        <taxon>Ancylostomatidae</taxon>
        <taxon>Ancylostomatinae</taxon>
        <taxon>Ancylostoma</taxon>
    </lineage>
</organism>
<protein>
    <submittedName>
        <fullName evidence="1">Uncharacterized protein</fullName>
    </submittedName>
</protein>
<dbReference type="EMBL" id="JARK01001341">
    <property type="protein sequence ID" value="EYC30544.1"/>
    <property type="molecule type" value="Genomic_DNA"/>
</dbReference>
<proteinExistence type="predicted"/>
<evidence type="ECO:0000313" key="2">
    <source>
        <dbReference type="Proteomes" id="UP000024635"/>
    </source>
</evidence>
<sequence length="94" mass="10300">MQHQTNYGRTMVCIVVNRNVVLSCFDFDGFGRVRSIFAVTTTQTSVIAEIATQPPRNSVARLLRGGHVAFRQSWPPRSSFATGLRSGCVAIADV</sequence>
<reference evidence="2" key="1">
    <citation type="journal article" date="2015" name="Nat. Genet.">
        <title>The genome and transcriptome of the zoonotic hookworm Ancylostoma ceylanicum identify infection-specific gene families.</title>
        <authorList>
            <person name="Schwarz E.M."/>
            <person name="Hu Y."/>
            <person name="Antoshechkin I."/>
            <person name="Miller M.M."/>
            <person name="Sternberg P.W."/>
            <person name="Aroian R.V."/>
        </authorList>
    </citation>
    <scope>NUCLEOTIDE SEQUENCE</scope>
    <source>
        <strain evidence="2">HY135</strain>
    </source>
</reference>